<keyword evidence="4" id="KW-0963">Cytoplasm</keyword>
<dbReference type="GO" id="GO:0005829">
    <property type="term" value="C:cytosol"/>
    <property type="evidence" value="ECO:0007669"/>
    <property type="project" value="TreeGrafter"/>
</dbReference>
<evidence type="ECO:0000256" key="1">
    <source>
        <dbReference type="ARBA" id="ARBA00004123"/>
    </source>
</evidence>
<comment type="subcellular location">
    <subcellularLocation>
        <location evidence="2">Cytoplasm</location>
    </subcellularLocation>
    <subcellularLocation>
        <location evidence="1">Nucleus</location>
    </subcellularLocation>
</comment>
<evidence type="ECO:0000256" key="2">
    <source>
        <dbReference type="ARBA" id="ARBA00004496"/>
    </source>
</evidence>
<dbReference type="STRING" id="1965070.A0A443RAS3"/>
<dbReference type="PANTHER" id="PTHR14315:SF17">
    <property type="entry name" value="MIP21584P"/>
    <property type="match status" value="1"/>
</dbReference>
<keyword evidence="5" id="KW-0539">Nucleus</keyword>
<dbReference type="AlphaFoldDB" id="A0A443RAS3"/>
<dbReference type="EMBL" id="NCKU01001338">
    <property type="protein sequence ID" value="RWS12378.1"/>
    <property type="molecule type" value="Genomic_DNA"/>
</dbReference>
<name>A0A443RAS3_9ACAR</name>
<dbReference type="GO" id="GO:0046890">
    <property type="term" value="P:regulation of lipid biosynthetic process"/>
    <property type="evidence" value="ECO:0007669"/>
    <property type="project" value="TreeGrafter"/>
</dbReference>
<organism evidence="6 7">
    <name type="scientific">Dinothrombium tinctorium</name>
    <dbReference type="NCBI Taxonomy" id="1965070"/>
    <lineage>
        <taxon>Eukaryota</taxon>
        <taxon>Metazoa</taxon>
        <taxon>Ecdysozoa</taxon>
        <taxon>Arthropoda</taxon>
        <taxon>Chelicerata</taxon>
        <taxon>Arachnida</taxon>
        <taxon>Acari</taxon>
        <taxon>Acariformes</taxon>
        <taxon>Trombidiformes</taxon>
        <taxon>Prostigmata</taxon>
        <taxon>Anystina</taxon>
        <taxon>Parasitengona</taxon>
        <taxon>Trombidioidea</taxon>
        <taxon>Trombidiidae</taxon>
        <taxon>Dinothrombium</taxon>
    </lineage>
</organism>
<dbReference type="InterPro" id="IPR053719">
    <property type="entry name" value="Lipogen_MT_Stabilize_sf"/>
</dbReference>
<accession>A0A443RAS3</accession>
<evidence type="ECO:0000256" key="3">
    <source>
        <dbReference type="ARBA" id="ARBA00009488"/>
    </source>
</evidence>
<dbReference type="GO" id="GO:0005634">
    <property type="term" value="C:nucleus"/>
    <property type="evidence" value="ECO:0007669"/>
    <property type="project" value="UniProtKB-SubCell"/>
</dbReference>
<dbReference type="PANTHER" id="PTHR14315">
    <property type="entry name" value="SPOT14 FAMILY MEMBER"/>
    <property type="match status" value="1"/>
</dbReference>
<evidence type="ECO:0000256" key="4">
    <source>
        <dbReference type="ARBA" id="ARBA00022490"/>
    </source>
</evidence>
<dbReference type="InterPro" id="IPR009786">
    <property type="entry name" value="Spot_14"/>
</dbReference>
<sequence>MSAMERFVASVNNLESMVLVPSRLRDMAIDTRDEQIKPPSSLLNVNLYGFFLMLNSVKKRLFCGPDEEEPLGGVMVPNNNEVDGINLIMGENIRNGRIDDKSAKLAEALHQHLKGLYKVLNELADSADFLAIHYQQEVDKNQDRNHFQ</sequence>
<comment type="caution">
    <text evidence="6">The sequence shown here is derived from an EMBL/GenBank/DDBJ whole genome shotgun (WGS) entry which is preliminary data.</text>
</comment>
<reference evidence="6 7" key="1">
    <citation type="journal article" date="2018" name="Gigascience">
        <title>Genomes of trombidid mites reveal novel predicted allergens and laterally-transferred genes associated with secondary metabolism.</title>
        <authorList>
            <person name="Dong X."/>
            <person name="Chaisiri K."/>
            <person name="Xia D."/>
            <person name="Armstrong S.D."/>
            <person name="Fang Y."/>
            <person name="Donnelly M.J."/>
            <person name="Kadowaki T."/>
            <person name="McGarry J.W."/>
            <person name="Darby A.C."/>
            <person name="Makepeace B.L."/>
        </authorList>
    </citation>
    <scope>NUCLEOTIDE SEQUENCE [LARGE SCALE GENOMIC DNA]</scope>
    <source>
        <strain evidence="6">UoL-WK</strain>
    </source>
</reference>
<evidence type="ECO:0000313" key="6">
    <source>
        <dbReference type="EMBL" id="RWS12378.1"/>
    </source>
</evidence>
<gene>
    <name evidence="6" type="ORF">B4U79_10505</name>
</gene>
<evidence type="ECO:0000313" key="7">
    <source>
        <dbReference type="Proteomes" id="UP000285301"/>
    </source>
</evidence>
<protein>
    <submittedName>
        <fullName evidence="6">Mid1-interacting protein 1-B-like protein</fullName>
    </submittedName>
</protein>
<evidence type="ECO:0000256" key="5">
    <source>
        <dbReference type="ARBA" id="ARBA00023242"/>
    </source>
</evidence>
<dbReference type="OrthoDB" id="5951908at2759"/>
<dbReference type="Gene3D" id="6.10.140.1610">
    <property type="match status" value="1"/>
</dbReference>
<comment type="similarity">
    <text evidence="3">Belongs to the SPOT14 family.</text>
</comment>
<dbReference type="Pfam" id="PF07084">
    <property type="entry name" value="Spot_14"/>
    <property type="match status" value="1"/>
</dbReference>
<dbReference type="Proteomes" id="UP000285301">
    <property type="component" value="Unassembled WGS sequence"/>
</dbReference>
<keyword evidence="7" id="KW-1185">Reference proteome</keyword>
<proteinExistence type="inferred from homology"/>